<reference evidence="1 2" key="1">
    <citation type="submission" date="2017-04" db="EMBL/GenBank/DDBJ databases">
        <title>Genome Sequence of the Model Brown-Rot Fungus Postia placenta SB12.</title>
        <authorList>
            <consortium name="DOE Joint Genome Institute"/>
            <person name="Gaskell J."/>
            <person name="Kersten P."/>
            <person name="Larrondo L.F."/>
            <person name="Canessa P."/>
            <person name="Martinez D."/>
            <person name="Hibbett D."/>
            <person name="Schmoll M."/>
            <person name="Kubicek C.P."/>
            <person name="Martinez A.T."/>
            <person name="Yadav J."/>
            <person name="Master E."/>
            <person name="Magnuson J.K."/>
            <person name="James T."/>
            <person name="Yaver D."/>
            <person name="Berka R."/>
            <person name="Labutti K."/>
            <person name="Lipzen A."/>
            <person name="Aerts A."/>
            <person name="Barry K."/>
            <person name="Henrissat B."/>
            <person name="Blanchette R."/>
            <person name="Grigoriev I."/>
            <person name="Cullen D."/>
        </authorList>
    </citation>
    <scope>NUCLEOTIDE SEQUENCE [LARGE SCALE GENOMIC DNA]</scope>
    <source>
        <strain evidence="1 2">MAD-698-R-SB12</strain>
    </source>
</reference>
<proteinExistence type="predicted"/>
<dbReference type="AlphaFoldDB" id="A0A1X6MUK7"/>
<dbReference type="OrthoDB" id="2841294at2759"/>
<sequence length="475" mass="52790">MGVWGIRIVCNSHEVSTDVRSIETCIRDIPQLWIIEPALGTLTNLLRVAVTWARLPFYLTVSTLPNIERHLREQALVKALRSARIAVYDAWLFQQKPQLLASPWLPQSQRPREVAPVNFDRVSCNVAGRHKYKYGQPIELLRRRLEDSCIALGLGHLQYTMKYFAVFAALAATCLAQTTITIQTSLANNTVSPGQNFTVEVTKPVEPTPSVEVAIVIGLVQCPDNNCQDPSFNISQDIGSTLYYGPYNPQYDSITPPDHKPPYQNFTVQAPMQLVSGQSLALSVTRLALFEVHPKQPEFYLTVHMGEGASLDTRKPSPQAAFCRPLTASRKSCKIMQDVRNTPITSPEVEVGDELSANGHFRNLLVSVQALLWFDHGDTVAAQGHLRDPDQQSIVGSAKKETLPTWTRVVREFGGWPLQLIYRHTLEVSVSTGSFGENRRFAVIGSGVNAHEYAYFFKPAVAQIGPLKTPQTVCG</sequence>
<protein>
    <submittedName>
        <fullName evidence="1">Uncharacterized protein</fullName>
    </submittedName>
</protein>
<name>A0A1X6MUK7_9APHY</name>
<dbReference type="GeneID" id="36324476"/>
<accession>A0A1X6MUK7</accession>
<organism evidence="1 2">
    <name type="scientific">Postia placenta MAD-698-R-SB12</name>
    <dbReference type="NCBI Taxonomy" id="670580"/>
    <lineage>
        <taxon>Eukaryota</taxon>
        <taxon>Fungi</taxon>
        <taxon>Dikarya</taxon>
        <taxon>Basidiomycota</taxon>
        <taxon>Agaricomycotina</taxon>
        <taxon>Agaricomycetes</taxon>
        <taxon>Polyporales</taxon>
        <taxon>Adustoporiaceae</taxon>
        <taxon>Rhodonia</taxon>
    </lineage>
</organism>
<dbReference type="EMBL" id="KZ110601">
    <property type="protein sequence ID" value="OSX60048.1"/>
    <property type="molecule type" value="Genomic_DNA"/>
</dbReference>
<gene>
    <name evidence="1" type="ORF">POSPLADRAFT_1048477</name>
</gene>
<evidence type="ECO:0000313" key="1">
    <source>
        <dbReference type="EMBL" id="OSX60048.1"/>
    </source>
</evidence>
<dbReference type="RefSeq" id="XP_024336842.1">
    <property type="nucleotide sequence ID" value="XM_024479526.1"/>
</dbReference>
<keyword evidence="2" id="KW-1185">Reference proteome</keyword>
<evidence type="ECO:0000313" key="2">
    <source>
        <dbReference type="Proteomes" id="UP000194127"/>
    </source>
</evidence>
<dbReference type="Proteomes" id="UP000194127">
    <property type="component" value="Unassembled WGS sequence"/>
</dbReference>